<dbReference type="InterPro" id="IPR029062">
    <property type="entry name" value="Class_I_gatase-like"/>
</dbReference>
<dbReference type="AlphaFoldDB" id="A0A554LW76"/>
<dbReference type="GO" id="GO:0006508">
    <property type="term" value="P:proteolysis"/>
    <property type="evidence" value="ECO:0007669"/>
    <property type="project" value="UniProtKB-KW"/>
</dbReference>
<dbReference type="PANTHER" id="PTHR48094:SF12">
    <property type="entry name" value="PARKINSON DISEASE PROTEIN 7 HOMOLOG"/>
    <property type="match status" value="1"/>
</dbReference>
<comment type="caution">
    <text evidence="3">The sequence shown here is derived from an EMBL/GenBank/DDBJ whole genome shotgun (WGS) entry which is preliminary data.</text>
</comment>
<proteinExistence type="inferred from homology"/>
<keyword evidence="3" id="KW-0645">Protease</keyword>
<dbReference type="Pfam" id="PF01965">
    <property type="entry name" value="DJ-1_PfpI"/>
    <property type="match status" value="1"/>
</dbReference>
<dbReference type="EMBL" id="VMGL01000015">
    <property type="protein sequence ID" value="TSC97104.1"/>
    <property type="molecule type" value="Genomic_DNA"/>
</dbReference>
<name>A0A554LW76_9BACT</name>
<dbReference type="InterPro" id="IPR050325">
    <property type="entry name" value="Prot/Nucl_acid_deglycase"/>
</dbReference>
<accession>A0A554LW76</accession>
<evidence type="ECO:0000313" key="4">
    <source>
        <dbReference type="Proteomes" id="UP000318711"/>
    </source>
</evidence>
<evidence type="ECO:0000256" key="1">
    <source>
        <dbReference type="ARBA" id="ARBA00008542"/>
    </source>
</evidence>
<dbReference type="Gene3D" id="3.40.50.880">
    <property type="match status" value="1"/>
</dbReference>
<dbReference type="InterPro" id="IPR006286">
    <property type="entry name" value="C56_PfpI-like"/>
</dbReference>
<dbReference type="SUPFAM" id="SSF52317">
    <property type="entry name" value="Class I glutamine amidotransferase-like"/>
    <property type="match status" value="1"/>
</dbReference>
<dbReference type="GO" id="GO:0005737">
    <property type="term" value="C:cytoplasm"/>
    <property type="evidence" value="ECO:0007669"/>
    <property type="project" value="TreeGrafter"/>
</dbReference>
<gene>
    <name evidence="3" type="ORF">CEN88_180</name>
</gene>
<protein>
    <submittedName>
        <fullName evidence="3">Protease I</fullName>
    </submittedName>
</protein>
<reference evidence="3 4" key="1">
    <citation type="submission" date="2017-07" db="EMBL/GenBank/DDBJ databases">
        <title>Mechanisms for carbon and nitrogen cycling indicate functional differentiation within the Candidate Phyla Radiation.</title>
        <authorList>
            <person name="Danczak R.E."/>
            <person name="Johnston M.D."/>
            <person name="Kenah C."/>
            <person name="Slattery M."/>
            <person name="Wrighton K.C."/>
            <person name="Wilkins M.J."/>
        </authorList>
    </citation>
    <scope>NUCLEOTIDE SEQUENCE [LARGE SCALE GENOMIC DNA]</scope>
    <source>
        <strain evidence="3">Licking1014_2</strain>
    </source>
</reference>
<dbReference type="GO" id="GO:0008233">
    <property type="term" value="F:peptidase activity"/>
    <property type="evidence" value="ECO:0007669"/>
    <property type="project" value="UniProtKB-KW"/>
</dbReference>
<keyword evidence="3" id="KW-0378">Hydrolase</keyword>
<dbReference type="PANTHER" id="PTHR48094">
    <property type="entry name" value="PROTEIN/NUCLEIC ACID DEGLYCASE DJ-1-RELATED"/>
    <property type="match status" value="1"/>
</dbReference>
<evidence type="ECO:0000259" key="2">
    <source>
        <dbReference type="Pfam" id="PF01965"/>
    </source>
</evidence>
<dbReference type="PROSITE" id="PS51276">
    <property type="entry name" value="PEPTIDASE_C56_PFPI"/>
    <property type="match status" value="1"/>
</dbReference>
<organism evidence="3 4">
    <name type="scientific">Candidatus Berkelbacteria bacterium Licking1014_2</name>
    <dbReference type="NCBI Taxonomy" id="2017146"/>
    <lineage>
        <taxon>Bacteria</taxon>
        <taxon>Candidatus Berkelbacteria</taxon>
    </lineage>
</organism>
<comment type="similarity">
    <text evidence="1">Belongs to the peptidase C56 family.</text>
</comment>
<dbReference type="Proteomes" id="UP000318711">
    <property type="component" value="Unassembled WGS sequence"/>
</dbReference>
<dbReference type="InterPro" id="IPR002818">
    <property type="entry name" value="DJ-1/PfpI"/>
</dbReference>
<evidence type="ECO:0000313" key="3">
    <source>
        <dbReference type="EMBL" id="TSC97104.1"/>
    </source>
</evidence>
<feature type="domain" description="DJ-1/PfpI" evidence="2">
    <location>
        <begin position="5"/>
        <end position="168"/>
    </location>
</feature>
<sequence>MELMKKFLFIIPPRDFRDPELLEPKRILEEAGVEVIIASTTAGEVIGAEGNKAQATVAAAEAAPLDYDGVAFVGGPGTMAELENPDFLSLAKRFCQAGKLIAAICAAPAILANASLLKGKKVTAWSGVKDLLVQKGALWQDEPVVTDGSIITANGPAAAGEFGQAIAQQLRNH</sequence>